<dbReference type="PROSITE" id="PS50112">
    <property type="entry name" value="PAS"/>
    <property type="match status" value="1"/>
</dbReference>
<keyword evidence="6" id="KW-0851">Voltage-gated channel</keyword>
<dbReference type="InterPro" id="IPR003938">
    <property type="entry name" value="K_chnl_volt-dep_EAG/ELK/ERG"/>
</dbReference>
<dbReference type="Gene3D" id="1.10.1200.260">
    <property type="match status" value="1"/>
</dbReference>
<reference evidence="16" key="2">
    <citation type="submission" date="2025-09" db="UniProtKB">
        <authorList>
            <consortium name="Ensembl"/>
        </authorList>
    </citation>
    <scope>IDENTIFICATION</scope>
</reference>
<keyword evidence="4 14" id="KW-0812">Transmembrane</keyword>
<dbReference type="InterPro" id="IPR005821">
    <property type="entry name" value="Ion_trans_dom"/>
</dbReference>
<organism evidence="16 17">
    <name type="scientific">Cyprinus carpio carpio</name>
    <dbReference type="NCBI Taxonomy" id="630221"/>
    <lineage>
        <taxon>Eukaryota</taxon>
        <taxon>Metazoa</taxon>
        <taxon>Chordata</taxon>
        <taxon>Craniata</taxon>
        <taxon>Vertebrata</taxon>
        <taxon>Euteleostomi</taxon>
        <taxon>Actinopterygii</taxon>
        <taxon>Neopterygii</taxon>
        <taxon>Teleostei</taxon>
        <taxon>Ostariophysi</taxon>
        <taxon>Cypriniformes</taxon>
        <taxon>Cyprinidae</taxon>
        <taxon>Cyprininae</taxon>
        <taxon>Cyprinus</taxon>
    </lineage>
</organism>
<keyword evidence="8 14" id="KW-1133">Transmembrane helix</keyword>
<name>A0A8C1HRX2_CYPCA</name>
<feature type="region of interest" description="Disordered" evidence="13">
    <location>
        <begin position="173"/>
        <end position="266"/>
    </location>
</feature>
<keyword evidence="3" id="KW-0633">Potassium transport</keyword>
<evidence type="ECO:0000256" key="1">
    <source>
        <dbReference type="ARBA" id="ARBA00004141"/>
    </source>
</evidence>
<dbReference type="InterPro" id="IPR000014">
    <property type="entry name" value="PAS"/>
</dbReference>
<dbReference type="InterPro" id="IPR035965">
    <property type="entry name" value="PAS-like_dom_sf"/>
</dbReference>
<evidence type="ECO:0000256" key="6">
    <source>
        <dbReference type="ARBA" id="ARBA00022882"/>
    </source>
</evidence>
<dbReference type="PANTHER" id="PTHR10217">
    <property type="entry name" value="VOLTAGE AND LIGAND GATED POTASSIUM CHANNEL"/>
    <property type="match status" value="1"/>
</dbReference>
<dbReference type="PANTHER" id="PTHR10217:SF466">
    <property type="entry name" value="POTASSIUM VOLTAGE-GATED CHANNEL SUBFAMILY H MEMBER 7"/>
    <property type="match status" value="1"/>
</dbReference>
<evidence type="ECO:0000256" key="13">
    <source>
        <dbReference type="SAM" id="MobiDB-lite"/>
    </source>
</evidence>
<dbReference type="FunFam" id="1.10.287.70:FF:000554">
    <property type="entry name" value="Uncharacterized protein"/>
    <property type="match status" value="1"/>
</dbReference>
<protein>
    <submittedName>
        <fullName evidence="16">Potassium voltage-gated channel subfamily H member 7</fullName>
    </submittedName>
</protein>
<reference evidence="16" key="1">
    <citation type="submission" date="2025-08" db="UniProtKB">
        <authorList>
            <consortium name="Ensembl"/>
        </authorList>
    </citation>
    <scope>IDENTIFICATION</scope>
</reference>
<dbReference type="GO" id="GO:0042391">
    <property type="term" value="P:regulation of membrane potential"/>
    <property type="evidence" value="ECO:0007669"/>
    <property type="project" value="TreeGrafter"/>
</dbReference>
<keyword evidence="7" id="KW-0630">Potassium</keyword>
<dbReference type="FunFam" id="3.30.450.20:FF:000001">
    <property type="entry name" value="Potassium voltage-gated channel subfamily H member 7"/>
    <property type="match status" value="1"/>
</dbReference>
<keyword evidence="17" id="KW-1185">Reference proteome</keyword>
<dbReference type="GeneTree" id="ENSGT00940000155518"/>
<evidence type="ECO:0000256" key="10">
    <source>
        <dbReference type="ARBA" id="ARBA00023136"/>
    </source>
</evidence>
<evidence type="ECO:0000256" key="2">
    <source>
        <dbReference type="ARBA" id="ARBA00022448"/>
    </source>
</evidence>
<comment type="catalytic activity">
    <reaction evidence="12">
        <text>K(+)(in) = K(+)(out)</text>
        <dbReference type="Rhea" id="RHEA:29463"/>
        <dbReference type="ChEBI" id="CHEBI:29103"/>
    </reaction>
</comment>
<dbReference type="Gene3D" id="1.10.287.70">
    <property type="match status" value="1"/>
</dbReference>
<keyword evidence="10 14" id="KW-0472">Membrane</keyword>
<dbReference type="Proteomes" id="UP001108240">
    <property type="component" value="Unplaced"/>
</dbReference>
<dbReference type="PRINTS" id="PR01463">
    <property type="entry name" value="EAGCHANLFMLY"/>
</dbReference>
<dbReference type="FunFam" id="1.10.1200.260:FF:000001">
    <property type="entry name" value="Potassium voltage-gated channel subfamily H member 7"/>
    <property type="match status" value="1"/>
</dbReference>
<sequence length="570" mass="63897">MPVRRGHVAPQNTFLGIIIRKFEGQNKKFIIANARVQNCAIIYCNDAFCEMTGFSRPDVMQKPCTCDFLHGEQTKRHAIAQVAQALLGSEERKVEITYHRKDGSDFQCNTHIIPVKNEEGVVMMFILNFDYVLDEECSDSLERLNLTPPAKSEIRKGRFFRFRLPALMLLGTNKQSLPQDDPDSVMVDSPRASDDSVAVMDVRSPTKDGASPADANDTRALISSSPHSSPVSVSVPLDHSSPKQPWDRPSPSQAQSSTCLAQSISRDSVCSRRRASSVHDIEGLSTNSKRLFTDRHASDGPFNHLKSSLLGSTSDSNLNRYSTINKIPLIALNFSESNDKKAPSPPSSEKTIIAPKVKDRTHNVTEKVTQTTTLIGLLKTARLLRLVRVARKLDRYSEYGAAVLMLLMCIFALIAHWLACIWYAIGNVEKPYLEHKIGWLDNLEVSLGKRCNSSEHCSGPSIKDKYVTALYFTFSSLTSVGFGNVSPNTNSEKIFSICVMLIGSLMYASIFGNVSAIIQRLYSGTARYHMQMLRVKEFIRFHQIPNPLRQRLEEYFQHSWTYTNGIDMNM</sequence>
<evidence type="ECO:0000256" key="4">
    <source>
        <dbReference type="ARBA" id="ARBA00022692"/>
    </source>
</evidence>
<evidence type="ECO:0000259" key="15">
    <source>
        <dbReference type="PROSITE" id="PS50112"/>
    </source>
</evidence>
<evidence type="ECO:0000256" key="12">
    <source>
        <dbReference type="ARBA" id="ARBA00034430"/>
    </source>
</evidence>
<evidence type="ECO:0000256" key="9">
    <source>
        <dbReference type="ARBA" id="ARBA00023065"/>
    </source>
</evidence>
<feature type="compositionally biased region" description="Low complexity" evidence="13">
    <location>
        <begin position="223"/>
        <end position="239"/>
    </location>
</feature>
<feature type="domain" description="PAS" evidence="15">
    <location>
        <begin position="41"/>
        <end position="72"/>
    </location>
</feature>
<feature type="transmembrane region" description="Helical" evidence="14">
    <location>
        <begin position="494"/>
        <end position="518"/>
    </location>
</feature>
<feature type="compositionally biased region" description="Polar residues" evidence="13">
    <location>
        <begin position="250"/>
        <end position="266"/>
    </location>
</feature>
<dbReference type="GO" id="GO:0005242">
    <property type="term" value="F:inward rectifier potassium channel activity"/>
    <property type="evidence" value="ECO:0007669"/>
    <property type="project" value="TreeGrafter"/>
</dbReference>
<evidence type="ECO:0000313" key="17">
    <source>
        <dbReference type="Proteomes" id="UP001108240"/>
    </source>
</evidence>
<evidence type="ECO:0000313" key="16">
    <source>
        <dbReference type="Ensembl" id="ENSCCRP00000070620.2"/>
    </source>
</evidence>
<feature type="transmembrane region" description="Helical" evidence="14">
    <location>
        <begin position="401"/>
        <end position="425"/>
    </location>
</feature>
<dbReference type="Pfam" id="PF00520">
    <property type="entry name" value="Ion_trans"/>
    <property type="match status" value="1"/>
</dbReference>
<evidence type="ECO:0000256" key="3">
    <source>
        <dbReference type="ARBA" id="ARBA00022538"/>
    </source>
</evidence>
<comment type="subcellular location">
    <subcellularLocation>
        <location evidence="1">Membrane</location>
        <topology evidence="1">Multi-pass membrane protein</topology>
    </subcellularLocation>
</comment>
<dbReference type="Pfam" id="PF13426">
    <property type="entry name" value="PAS_9"/>
    <property type="match status" value="1"/>
</dbReference>
<dbReference type="GO" id="GO:0034702">
    <property type="term" value="C:monoatomic ion channel complex"/>
    <property type="evidence" value="ECO:0007669"/>
    <property type="project" value="UniProtKB-KW"/>
</dbReference>
<accession>A0A8C1HRX2</accession>
<dbReference type="InterPro" id="IPR050818">
    <property type="entry name" value="KCNH_animal-type"/>
</dbReference>
<dbReference type="GO" id="GO:0005886">
    <property type="term" value="C:plasma membrane"/>
    <property type="evidence" value="ECO:0007669"/>
    <property type="project" value="TreeGrafter"/>
</dbReference>
<evidence type="ECO:0000256" key="11">
    <source>
        <dbReference type="ARBA" id="ARBA00023303"/>
    </source>
</evidence>
<dbReference type="CDD" id="cd00130">
    <property type="entry name" value="PAS"/>
    <property type="match status" value="1"/>
</dbReference>
<dbReference type="SUPFAM" id="SSF81324">
    <property type="entry name" value="Voltage-gated potassium channels"/>
    <property type="match status" value="1"/>
</dbReference>
<proteinExistence type="predicted"/>
<keyword evidence="2" id="KW-0813">Transport</keyword>
<dbReference type="Ensembl" id="ENSCCRT00000076475.2">
    <property type="protein sequence ID" value="ENSCCRP00000070620.2"/>
    <property type="gene ID" value="ENSCCRG00000038034.2"/>
</dbReference>
<dbReference type="SUPFAM" id="SSF55785">
    <property type="entry name" value="PYP-like sensor domain (PAS domain)"/>
    <property type="match status" value="1"/>
</dbReference>
<keyword evidence="11" id="KW-0407">Ion channel</keyword>
<dbReference type="NCBIfam" id="TIGR00229">
    <property type="entry name" value="sensory_box"/>
    <property type="match status" value="1"/>
</dbReference>
<evidence type="ECO:0000256" key="7">
    <source>
        <dbReference type="ARBA" id="ARBA00022958"/>
    </source>
</evidence>
<evidence type="ECO:0000256" key="5">
    <source>
        <dbReference type="ARBA" id="ARBA00022826"/>
    </source>
</evidence>
<evidence type="ECO:0000256" key="14">
    <source>
        <dbReference type="SAM" id="Phobius"/>
    </source>
</evidence>
<dbReference type="AlphaFoldDB" id="A0A8C1HRX2"/>
<keyword evidence="9" id="KW-0406">Ion transport</keyword>
<keyword evidence="5" id="KW-0631">Potassium channel</keyword>
<dbReference type="Gene3D" id="3.30.450.20">
    <property type="entry name" value="PAS domain"/>
    <property type="match status" value="1"/>
</dbReference>
<evidence type="ECO:0000256" key="8">
    <source>
        <dbReference type="ARBA" id="ARBA00022989"/>
    </source>
</evidence>